<feature type="region of interest" description="Disordered" evidence="2">
    <location>
        <begin position="19"/>
        <end position="45"/>
    </location>
</feature>
<evidence type="ECO:0000313" key="3">
    <source>
        <dbReference type="EMBL" id="RRT46992.1"/>
    </source>
</evidence>
<protein>
    <submittedName>
        <fullName evidence="3">Uncharacterized protein</fullName>
    </submittedName>
</protein>
<evidence type="ECO:0000256" key="2">
    <source>
        <dbReference type="SAM" id="MobiDB-lite"/>
    </source>
</evidence>
<dbReference type="AlphaFoldDB" id="A0A426Y5F9"/>
<evidence type="ECO:0000256" key="1">
    <source>
        <dbReference type="SAM" id="Coils"/>
    </source>
</evidence>
<dbReference type="EMBL" id="AMZH03014820">
    <property type="protein sequence ID" value="RRT46992.1"/>
    <property type="molecule type" value="Genomic_DNA"/>
</dbReference>
<accession>A0A426Y5F9</accession>
<comment type="caution">
    <text evidence="3">The sequence shown here is derived from an EMBL/GenBank/DDBJ whole genome shotgun (WGS) entry which is preliminary data.</text>
</comment>
<reference evidence="3 4" key="1">
    <citation type="journal article" date="2014" name="Agronomy (Basel)">
        <title>A Draft Genome Sequence for Ensete ventricosum, the Drought-Tolerant Tree Against Hunger.</title>
        <authorList>
            <person name="Harrison J."/>
            <person name="Moore K.A."/>
            <person name="Paszkiewicz K."/>
            <person name="Jones T."/>
            <person name="Grant M."/>
            <person name="Ambacheew D."/>
            <person name="Muzemil S."/>
            <person name="Studholme D.J."/>
        </authorList>
    </citation>
    <scope>NUCLEOTIDE SEQUENCE [LARGE SCALE GENOMIC DNA]</scope>
</reference>
<name>A0A426Y5F9_ENSVE</name>
<gene>
    <name evidence="3" type="ORF">B296_00041947</name>
</gene>
<sequence>MVCFAKMVSMTLMRGHPKVEGGCPGTTSSTSVIAPTPTQPADLPSPFEVQEIPLEEATRKAPEASSKRLTKAPIGHKMTRYIRGMPIPQLAVDLYTMSSEVLMDRVAKIMVLQLVDSKSQLRNIRTQVHEMENELLKLTRAMDALRVDLPKQAIEDYKKSPGFEMGLIRMGWVSLEYGYQLALARLQA</sequence>
<evidence type="ECO:0000313" key="4">
    <source>
        <dbReference type="Proteomes" id="UP000287651"/>
    </source>
</evidence>
<organism evidence="3 4">
    <name type="scientific">Ensete ventricosum</name>
    <name type="common">Abyssinian banana</name>
    <name type="synonym">Musa ensete</name>
    <dbReference type="NCBI Taxonomy" id="4639"/>
    <lineage>
        <taxon>Eukaryota</taxon>
        <taxon>Viridiplantae</taxon>
        <taxon>Streptophyta</taxon>
        <taxon>Embryophyta</taxon>
        <taxon>Tracheophyta</taxon>
        <taxon>Spermatophyta</taxon>
        <taxon>Magnoliopsida</taxon>
        <taxon>Liliopsida</taxon>
        <taxon>Zingiberales</taxon>
        <taxon>Musaceae</taxon>
        <taxon>Ensete</taxon>
    </lineage>
</organism>
<feature type="coiled-coil region" evidence="1">
    <location>
        <begin position="114"/>
        <end position="148"/>
    </location>
</feature>
<keyword evidence="1" id="KW-0175">Coiled coil</keyword>
<proteinExistence type="predicted"/>
<dbReference type="Proteomes" id="UP000287651">
    <property type="component" value="Unassembled WGS sequence"/>
</dbReference>